<feature type="transmembrane region" description="Helical" evidence="1">
    <location>
        <begin position="230"/>
        <end position="255"/>
    </location>
</feature>
<keyword evidence="2" id="KW-0732">Signal</keyword>
<gene>
    <name evidence="4" type="ORF">HY768_08810</name>
</gene>
<dbReference type="EMBL" id="JACQXR010000115">
    <property type="protein sequence ID" value="MBI4727302.1"/>
    <property type="molecule type" value="Genomic_DNA"/>
</dbReference>
<dbReference type="Proteomes" id="UP000736328">
    <property type="component" value="Unassembled WGS sequence"/>
</dbReference>
<proteinExistence type="predicted"/>
<organism evidence="4 5">
    <name type="scientific">candidate division TA06 bacterium</name>
    <dbReference type="NCBI Taxonomy" id="2250710"/>
    <lineage>
        <taxon>Bacteria</taxon>
        <taxon>Bacteria division TA06</taxon>
    </lineage>
</organism>
<dbReference type="PANTHER" id="PTHR38731">
    <property type="entry name" value="LIPL45-RELATED LIPOPROTEIN-RELATED"/>
    <property type="match status" value="1"/>
</dbReference>
<feature type="chain" id="PRO_5037853408" evidence="2">
    <location>
        <begin position="30"/>
        <end position="278"/>
    </location>
</feature>
<evidence type="ECO:0000313" key="5">
    <source>
        <dbReference type="Proteomes" id="UP000736328"/>
    </source>
</evidence>
<accession>A0A933ICJ0</accession>
<keyword evidence="1" id="KW-0472">Membrane</keyword>
<evidence type="ECO:0000259" key="3">
    <source>
        <dbReference type="Pfam" id="PF04773"/>
    </source>
</evidence>
<evidence type="ECO:0000313" key="4">
    <source>
        <dbReference type="EMBL" id="MBI4727302.1"/>
    </source>
</evidence>
<feature type="domain" description="FecR protein" evidence="3">
    <location>
        <begin position="68"/>
        <end position="170"/>
    </location>
</feature>
<dbReference type="Pfam" id="PF04773">
    <property type="entry name" value="FecR"/>
    <property type="match status" value="1"/>
</dbReference>
<evidence type="ECO:0000256" key="2">
    <source>
        <dbReference type="SAM" id="SignalP"/>
    </source>
</evidence>
<dbReference type="AlphaFoldDB" id="A0A933ICJ0"/>
<dbReference type="Gene3D" id="2.60.120.1440">
    <property type="match status" value="1"/>
</dbReference>
<dbReference type="InterPro" id="IPR006860">
    <property type="entry name" value="FecR"/>
</dbReference>
<comment type="caution">
    <text evidence="4">The sequence shown here is derived from an EMBL/GenBank/DDBJ whole genome shotgun (WGS) entry which is preliminary data.</text>
</comment>
<name>A0A933ICJ0_UNCT6</name>
<reference evidence="4" key="1">
    <citation type="submission" date="2020-07" db="EMBL/GenBank/DDBJ databases">
        <title>Huge and variable diversity of episymbiotic CPR bacteria and DPANN archaea in groundwater ecosystems.</title>
        <authorList>
            <person name="He C.Y."/>
            <person name="Keren R."/>
            <person name="Whittaker M."/>
            <person name="Farag I.F."/>
            <person name="Doudna J."/>
            <person name="Cate J.H.D."/>
            <person name="Banfield J.F."/>
        </authorList>
    </citation>
    <scope>NUCLEOTIDE SEQUENCE</scope>
    <source>
        <strain evidence="4">NC_groundwater_1520_Pr4_B-0.1um_53_5</strain>
    </source>
</reference>
<feature type="signal peptide" evidence="2">
    <location>
        <begin position="1"/>
        <end position="29"/>
    </location>
</feature>
<keyword evidence="1" id="KW-0812">Transmembrane</keyword>
<keyword evidence="1" id="KW-1133">Transmembrane helix</keyword>
<sequence length="278" mass="28845">MMINKSYKKTISLAVVILQLLGLAAPALAEYKPAWAKINYLKGRVEVQKAQGIIWAKAAVKMKLGAGDKISTEDGSEAEIVLEDGSVLKMKDKSLLLIERMEKSKKPTISVVNSFKVRTGKVLGCVRKLSSLDSKFIVETPTAVAGIRGTVFAIYVEGDSTGLDVLMGEVGIRGDSGEEIMVGEKMTTTVARGDSAKAPVAMTAAKIAFITLWAGAAIKLGSLGAATATAWYASTAAVVTGASVVVAGIVALIIAGGGNEGSKPTPAKTIPGPPGWPQ</sequence>
<evidence type="ECO:0000256" key="1">
    <source>
        <dbReference type="SAM" id="Phobius"/>
    </source>
</evidence>
<dbReference type="PANTHER" id="PTHR38731:SF1">
    <property type="entry name" value="FECR PROTEIN DOMAIN-CONTAINING PROTEIN"/>
    <property type="match status" value="1"/>
</dbReference>
<protein>
    <submittedName>
        <fullName evidence="4">FecR domain-containing protein</fullName>
    </submittedName>
</protein>